<dbReference type="SUPFAM" id="SSF111369">
    <property type="entry name" value="HlyD-like secretion proteins"/>
    <property type="match status" value="1"/>
</dbReference>
<evidence type="ECO:0000259" key="2">
    <source>
        <dbReference type="Pfam" id="PF25954"/>
    </source>
</evidence>
<dbReference type="Gene3D" id="2.40.30.170">
    <property type="match status" value="1"/>
</dbReference>
<feature type="domain" description="YknX-like barrel-sandwich hybrid" evidence="3">
    <location>
        <begin position="63"/>
        <end position="197"/>
    </location>
</feature>
<evidence type="ECO:0000313" key="4">
    <source>
        <dbReference type="EMBL" id="MCQ8116254.1"/>
    </source>
</evidence>
<comment type="similarity">
    <text evidence="1">Belongs to the membrane fusion protein (MFP) (TC 8.A.1) family.</text>
</comment>
<dbReference type="InterPro" id="IPR006143">
    <property type="entry name" value="RND_pump_MFP"/>
</dbReference>
<comment type="caution">
    <text evidence="4">The sequence shown here is derived from an EMBL/GenBank/DDBJ whole genome shotgun (WGS) entry which is preliminary data.</text>
</comment>
<name>A0ABT1TN92_9GAMM</name>
<keyword evidence="5" id="KW-1185">Reference proteome</keyword>
<dbReference type="InterPro" id="IPR058639">
    <property type="entry name" value="BSH_YknX-like"/>
</dbReference>
<evidence type="ECO:0000259" key="3">
    <source>
        <dbReference type="Pfam" id="PF25984"/>
    </source>
</evidence>
<accession>A0ABT1TN92</accession>
<feature type="domain" description="CusB-like beta-barrel" evidence="2">
    <location>
        <begin position="226"/>
        <end position="300"/>
    </location>
</feature>
<dbReference type="Pfam" id="PF25954">
    <property type="entry name" value="Beta-barrel_RND_2"/>
    <property type="match status" value="1"/>
</dbReference>
<dbReference type="PANTHER" id="PTHR30469:SF15">
    <property type="entry name" value="HLYD FAMILY OF SECRETION PROTEINS"/>
    <property type="match status" value="1"/>
</dbReference>
<dbReference type="NCBIfam" id="TIGR01730">
    <property type="entry name" value="RND_mfp"/>
    <property type="match status" value="1"/>
</dbReference>
<reference evidence="4 5" key="1">
    <citation type="submission" date="2022-07" db="EMBL/GenBank/DDBJ databases">
        <title>Methylomonas rivi sp. nov., Methylomonas rosea sp. nov., Methylomonas aureus sp. nov. and Methylomonas subterranea sp. nov., four novel methanotrophs isolated from a freshwater creek and the deep terrestrial subsurface.</title>
        <authorList>
            <person name="Abin C."/>
            <person name="Sankaranarayanan K."/>
            <person name="Garner C."/>
            <person name="Sindelar R."/>
            <person name="Kotary K."/>
            <person name="Garner R."/>
            <person name="Barclay S."/>
            <person name="Lawson P."/>
            <person name="Krumholz L."/>
        </authorList>
    </citation>
    <scope>NUCLEOTIDE SEQUENCE [LARGE SCALE GENOMIC DNA]</scope>
    <source>
        <strain evidence="4 5">WSC-7</strain>
    </source>
</reference>
<organism evidence="4 5">
    <name type="scientific">Methylomonas rosea</name>
    <dbReference type="NCBI Taxonomy" id="2952227"/>
    <lineage>
        <taxon>Bacteria</taxon>
        <taxon>Pseudomonadati</taxon>
        <taxon>Pseudomonadota</taxon>
        <taxon>Gammaproteobacteria</taxon>
        <taxon>Methylococcales</taxon>
        <taxon>Methylococcaceae</taxon>
        <taxon>Methylomonas</taxon>
    </lineage>
</organism>
<protein>
    <submittedName>
        <fullName evidence="4">Efflux RND transporter periplasmic adaptor subunit</fullName>
    </submittedName>
</protein>
<dbReference type="Proteomes" id="UP001524570">
    <property type="component" value="Unassembled WGS sequence"/>
</dbReference>
<sequence length="378" mass="40354">MKSKTLIVAALLIAIAALFFYSRRPQPVEVEAYTLAEGEVRATVANTRVGTVKACRRAYLAPATGGQVAELRVKEGDKVKQGQVLLEVWNQDLKAQVALQKAQINASRASAEQACQLAGGAEREAARMTELQKHKNLVSVEQVDKSVTGSRSQRAACKAALQAIEVAEAQLGVAEAAVQRTLVKAPFDGTVAEVNAELGEFVTPSPPGIPTLPPIDLLDVSCLTVSAPIDEVDAASIKIGMSACVSLDAFPDKRCSGIVTRVAPYVLEKEKQARTVEVEVTLRDAKDLAELLPGYSADIEVLLSQKDRTLRLPAEAILDNQRVLLIDKDNVLHEQSFQPGLSNWSFTEVLSGLKAGDQVVTSVGKDGVAAGVTVRVKP</sequence>
<evidence type="ECO:0000256" key="1">
    <source>
        <dbReference type="ARBA" id="ARBA00009477"/>
    </source>
</evidence>
<dbReference type="Pfam" id="PF25984">
    <property type="entry name" value="BSH_YknX"/>
    <property type="match status" value="1"/>
</dbReference>
<proteinExistence type="inferred from homology"/>
<evidence type="ECO:0000313" key="5">
    <source>
        <dbReference type="Proteomes" id="UP001524570"/>
    </source>
</evidence>
<dbReference type="EMBL" id="JANIBL010000004">
    <property type="protein sequence ID" value="MCQ8116254.1"/>
    <property type="molecule type" value="Genomic_DNA"/>
</dbReference>
<dbReference type="Gene3D" id="2.40.420.20">
    <property type="match status" value="1"/>
</dbReference>
<dbReference type="InterPro" id="IPR058792">
    <property type="entry name" value="Beta-barrel_RND_2"/>
</dbReference>
<dbReference type="RefSeq" id="WP_256605512.1">
    <property type="nucleotide sequence ID" value="NZ_JANIBL010000004.1"/>
</dbReference>
<dbReference type="Gene3D" id="2.40.50.100">
    <property type="match status" value="1"/>
</dbReference>
<gene>
    <name evidence="4" type="ORF">NP589_02375</name>
</gene>
<dbReference type="PANTHER" id="PTHR30469">
    <property type="entry name" value="MULTIDRUG RESISTANCE PROTEIN MDTA"/>
    <property type="match status" value="1"/>
</dbReference>